<proteinExistence type="predicted"/>
<feature type="coiled-coil region" evidence="1">
    <location>
        <begin position="128"/>
        <end position="155"/>
    </location>
</feature>
<feature type="region of interest" description="Disordered" evidence="2">
    <location>
        <begin position="337"/>
        <end position="375"/>
    </location>
</feature>
<organism evidence="3 4">
    <name type="scientific">Parasutterella muris</name>
    <dbReference type="NCBI Taxonomy" id="2565572"/>
    <lineage>
        <taxon>Bacteria</taxon>
        <taxon>Pseudomonadati</taxon>
        <taxon>Pseudomonadota</taxon>
        <taxon>Betaproteobacteria</taxon>
        <taxon>Burkholderiales</taxon>
        <taxon>Sutterellaceae</taxon>
        <taxon>Parasutterella</taxon>
    </lineage>
</organism>
<comment type="caution">
    <text evidence="3">The sequence shown here is derived from an EMBL/GenBank/DDBJ whole genome shotgun (WGS) entry which is preliminary data.</text>
</comment>
<dbReference type="Proteomes" id="UP000472580">
    <property type="component" value="Unassembled WGS sequence"/>
</dbReference>
<keyword evidence="1" id="KW-0175">Coiled coil</keyword>
<name>A0A6L6YJV8_9BURK</name>
<protein>
    <submittedName>
        <fullName evidence="3">Uncharacterized protein</fullName>
    </submittedName>
</protein>
<accession>A0A6L6YJV8</accession>
<evidence type="ECO:0000313" key="3">
    <source>
        <dbReference type="EMBL" id="MVX58025.1"/>
    </source>
</evidence>
<reference evidence="3 4" key="1">
    <citation type="submission" date="2019-12" db="EMBL/GenBank/DDBJ databases">
        <title>Microbes associate with the intestines of laboratory mice.</title>
        <authorList>
            <person name="Navarre W."/>
            <person name="Wong E."/>
        </authorList>
    </citation>
    <scope>NUCLEOTIDE SEQUENCE [LARGE SCALE GENOMIC DNA]</scope>
    <source>
        <strain evidence="3 4">NM82_D38</strain>
    </source>
</reference>
<dbReference type="EMBL" id="WSRP01000094">
    <property type="protein sequence ID" value="MVX58025.1"/>
    <property type="molecule type" value="Genomic_DNA"/>
</dbReference>
<dbReference type="AlphaFoldDB" id="A0A6L6YJV8"/>
<dbReference type="RefSeq" id="WP_202074650.1">
    <property type="nucleotide sequence ID" value="NZ_WSRP01000094.1"/>
</dbReference>
<evidence type="ECO:0000313" key="4">
    <source>
        <dbReference type="Proteomes" id="UP000472580"/>
    </source>
</evidence>
<feature type="region of interest" description="Disordered" evidence="2">
    <location>
        <begin position="273"/>
        <end position="295"/>
    </location>
</feature>
<evidence type="ECO:0000256" key="2">
    <source>
        <dbReference type="SAM" id="MobiDB-lite"/>
    </source>
</evidence>
<feature type="compositionally biased region" description="Basic and acidic residues" evidence="2">
    <location>
        <begin position="337"/>
        <end position="349"/>
    </location>
</feature>
<gene>
    <name evidence="3" type="ORF">E5987_12675</name>
</gene>
<evidence type="ECO:0000256" key="1">
    <source>
        <dbReference type="SAM" id="Coils"/>
    </source>
</evidence>
<keyword evidence="4" id="KW-1185">Reference proteome</keyword>
<feature type="compositionally biased region" description="Basic and acidic residues" evidence="2">
    <location>
        <begin position="274"/>
        <end position="287"/>
    </location>
</feature>
<feature type="region of interest" description="Disordered" evidence="2">
    <location>
        <begin position="7"/>
        <end position="30"/>
    </location>
</feature>
<sequence length="469" mass="50131">MKRLYYANASDTPPLPPKNPSYGYPQDGDRSLNRLPTTLGSYWHHMITEEFMNVIEGAGIEPDENNLHQLADIFEDFRQRAFKAEGFAGDAQDWANKAKEFAEAAQAEADSKVAQVREAGETQVAAVNAATAASREEIEQKTAELEEKLQTLIAALDAKGGEQVNLVKLQAQEILDAIQLSKNQVEELVNSAGYSMRWLTDAHEGTNLTAALTPNANAKVGDHIINSSGEVFELTELKGTEIVLGPCLAVFGDVGPMGPAPEISIEVSMLDSGARPEVERGGPDESPHFNFKIPKGDKGDPFVYSDFTAEQLQALKGPKGDKGDPLTFGDLTEEQKAELKGEKGDKGDPGEAADVSNLVPRTGNRGSLAGYQDTPTQEASAEKVYTVGKDSPDIFDFGGIGAIGTTDISSDDAASWIKVARLTSVSPQIVVGAGWSFVGGEAPTLETGGVLVFFKCNAKGYINYLSLTA</sequence>